<organism evidence="12 13">
    <name type="scientific">Promethearchaeum syntrophicum</name>
    <dbReference type="NCBI Taxonomy" id="2594042"/>
    <lineage>
        <taxon>Archaea</taxon>
        <taxon>Promethearchaeati</taxon>
        <taxon>Promethearchaeota</taxon>
        <taxon>Promethearchaeia</taxon>
        <taxon>Promethearchaeales</taxon>
        <taxon>Promethearchaeaceae</taxon>
        <taxon>Promethearchaeum</taxon>
    </lineage>
</organism>
<keyword evidence="5" id="KW-0863">Zinc-finger</keyword>
<dbReference type="InterPro" id="IPR006070">
    <property type="entry name" value="Sua5-like_dom"/>
</dbReference>
<evidence type="ECO:0000259" key="11">
    <source>
        <dbReference type="PROSITE" id="PS51163"/>
    </source>
</evidence>
<dbReference type="UniPathway" id="UPA00335"/>
<dbReference type="AlphaFoldDB" id="A0A5B9DGC3"/>
<dbReference type="InterPro" id="IPR004421">
    <property type="entry name" value="Carbamoyltransferase_HypF"/>
</dbReference>
<accession>A0A5B9DGC3</accession>
<dbReference type="GeneID" id="41331908"/>
<evidence type="ECO:0000256" key="6">
    <source>
        <dbReference type="ARBA" id="ARBA00022833"/>
    </source>
</evidence>
<dbReference type="KEGG" id="psyt:DSAG12_03943"/>
<dbReference type="OrthoDB" id="371970at2157"/>
<feature type="domain" description="Acylphosphatase-like" evidence="10">
    <location>
        <begin position="3"/>
        <end position="93"/>
    </location>
</feature>
<sequence>MKQQKIIITGIVQGVGFRPFLYNFLRSYHLKGKIQNTGNLGVSLELQSSDDDFNFQNLIQDLKKKVPKMAFIEDIRLLPFSNIQQQVKFDQLQIIPSNEGIGAGLTLPPDIAMCDKCLHDFNNKSNSSFFHYPFISCAQCGPRFTIMESLPYDREYSMMDEFPFCEDCKKIFSNIDNRRFHAQTFGCNSCGPHYFDEISQREPSQKDLPKIIEKMVEAIKIGKIIALKGIGGVNLVCRADKEQSIQTLRNRKKERKFKPFAVMMPNLETARKYCEIPKEFETILTSFRRPIILFKKKEGTLPENLSPGLPNIGIILPYMGLHYLLFEKLGKIPLVFTSGNVSSLPMAIENTMIKKHMVNLADEIYLHNRKIYQRCDDSVIRPVLNSPILIRRSRGYVPEYYKLPFKTNTKSIIATGAELNSTGAISRGERIFPTQHIGNVRNLDTYEFLENAILHMQHLLKITDSEINAIGRDMHPLFQSSRLASKLLENLNKSKNGKGKEISIWSVQHHHAHLASLMVDNKMPMDSEMIAITIDGVGYGSDKQPWGGEILRGGYSSFERLGHLEPIPMVGGDLCAKYPPRMLLCTLMNSVGYKENPEIIEELTSKLNLAQYFPQGFQEIKYITNKFNQLDEITPQKHPRTSSFGRYLDAISSLFGVSQLRTYRGEPAMRLEGFIWNGTPKTYFNLDQYLHGNVILSDQLLWDYTNLLLTEPKFKKKKEQKDLARSLVTDTSKLFAQIAIRNSEEVGIKDIGVSGGVAYNEIIMQVIKSEVEKRGFRFLQHKNIAPGDAGVSIGQIASIIARLKL</sequence>
<evidence type="ECO:0000256" key="3">
    <source>
        <dbReference type="ARBA" id="ARBA00022598"/>
    </source>
</evidence>
<dbReference type="PANTHER" id="PTHR42959">
    <property type="entry name" value="CARBAMOYLTRANSFERASE"/>
    <property type="match status" value="1"/>
</dbReference>
<dbReference type="PANTHER" id="PTHR42959:SF1">
    <property type="entry name" value="CARBAMOYLTRANSFERASE HYPF"/>
    <property type="match status" value="1"/>
</dbReference>
<dbReference type="Proteomes" id="UP000321408">
    <property type="component" value="Chromosome"/>
</dbReference>
<dbReference type="EC" id="6.2.-.-" evidence="8"/>
<dbReference type="Pfam" id="PF22521">
    <property type="entry name" value="HypF_C_2"/>
    <property type="match status" value="1"/>
</dbReference>
<dbReference type="Pfam" id="PF17788">
    <property type="entry name" value="HypF_C"/>
    <property type="match status" value="1"/>
</dbReference>
<feature type="domain" description="YrdC-like" evidence="11">
    <location>
        <begin position="209"/>
        <end position="395"/>
    </location>
</feature>
<evidence type="ECO:0000256" key="4">
    <source>
        <dbReference type="ARBA" id="ARBA00022723"/>
    </source>
</evidence>
<comment type="similarity">
    <text evidence="2 8">Belongs to the carbamoyltransferase HypF family.</text>
</comment>
<dbReference type="InterPro" id="IPR036046">
    <property type="entry name" value="Acylphosphatase-like_dom_sf"/>
</dbReference>
<dbReference type="InterPro" id="IPR051060">
    <property type="entry name" value="Carbamoyltrans_HypF-like"/>
</dbReference>
<reference evidence="12 13" key="1">
    <citation type="journal article" date="2020" name="Nature">
        <title>Isolation of an archaeon at the prokaryote-eukaryote interface.</title>
        <authorList>
            <person name="Imachi H."/>
            <person name="Nobu M.K."/>
            <person name="Nakahara N."/>
            <person name="Morono Y."/>
            <person name="Ogawara M."/>
            <person name="Takaki Y."/>
            <person name="Takano Y."/>
            <person name="Uematsu K."/>
            <person name="Ikuta T."/>
            <person name="Ito M."/>
            <person name="Matsui Y."/>
            <person name="Miyazaki M."/>
            <person name="Murata K."/>
            <person name="Saito Y."/>
            <person name="Sakai S."/>
            <person name="Song C."/>
            <person name="Tasumi E."/>
            <person name="Yamanaka Y."/>
            <person name="Yamaguchi T."/>
            <person name="Kamagata Y."/>
            <person name="Tamaki H."/>
            <person name="Takai K."/>
        </authorList>
    </citation>
    <scope>NUCLEOTIDE SEQUENCE [LARGE SCALE GENOMIC DNA]</scope>
    <source>
        <strain evidence="12 13">MK-D1</strain>
    </source>
</reference>
<dbReference type="Gene3D" id="3.90.870.50">
    <property type="match status" value="1"/>
</dbReference>
<dbReference type="SUPFAM" id="SSF53067">
    <property type="entry name" value="Actin-like ATPase domain"/>
    <property type="match status" value="1"/>
</dbReference>
<dbReference type="GO" id="GO:0008270">
    <property type="term" value="F:zinc ion binding"/>
    <property type="evidence" value="ECO:0007669"/>
    <property type="project" value="UniProtKB-KW"/>
</dbReference>
<evidence type="ECO:0000259" key="10">
    <source>
        <dbReference type="PROSITE" id="PS51160"/>
    </source>
</evidence>
<evidence type="ECO:0000256" key="1">
    <source>
        <dbReference type="ARBA" id="ARBA00004711"/>
    </source>
</evidence>
<comment type="catalytic activity">
    <reaction evidence="7">
        <text>C-terminal L-cysteinyl-[HypE protein] + carbamoyl phosphate + ATP + H2O = C-terminal S-carboxamide-L-cysteinyl-[HypE protein] + AMP + phosphate + diphosphate + H(+)</text>
        <dbReference type="Rhea" id="RHEA:55636"/>
        <dbReference type="Rhea" id="RHEA-COMP:14247"/>
        <dbReference type="Rhea" id="RHEA-COMP:14392"/>
        <dbReference type="ChEBI" id="CHEBI:15377"/>
        <dbReference type="ChEBI" id="CHEBI:15378"/>
        <dbReference type="ChEBI" id="CHEBI:30616"/>
        <dbReference type="ChEBI" id="CHEBI:33019"/>
        <dbReference type="ChEBI" id="CHEBI:43474"/>
        <dbReference type="ChEBI" id="CHEBI:58228"/>
        <dbReference type="ChEBI" id="CHEBI:76913"/>
        <dbReference type="ChEBI" id="CHEBI:139126"/>
        <dbReference type="ChEBI" id="CHEBI:456215"/>
    </reaction>
</comment>
<dbReference type="Gene3D" id="3.30.420.40">
    <property type="match status" value="1"/>
</dbReference>
<evidence type="ECO:0000256" key="7">
    <source>
        <dbReference type="ARBA" id="ARBA00048220"/>
    </source>
</evidence>
<keyword evidence="6" id="KW-0862">Zinc</keyword>
<evidence type="ECO:0000256" key="9">
    <source>
        <dbReference type="PROSITE-ProRule" id="PRU00520"/>
    </source>
</evidence>
<dbReference type="PROSITE" id="PS51160">
    <property type="entry name" value="ACYLPHOSPHATASE_3"/>
    <property type="match status" value="1"/>
</dbReference>
<comment type="catalytic activity">
    <reaction evidence="9">
        <text>an acyl phosphate + H2O = a carboxylate + phosphate + H(+)</text>
        <dbReference type="Rhea" id="RHEA:14965"/>
        <dbReference type="ChEBI" id="CHEBI:15377"/>
        <dbReference type="ChEBI" id="CHEBI:15378"/>
        <dbReference type="ChEBI" id="CHEBI:29067"/>
        <dbReference type="ChEBI" id="CHEBI:43474"/>
        <dbReference type="ChEBI" id="CHEBI:59918"/>
        <dbReference type="EC" id="3.6.1.7"/>
    </reaction>
</comment>
<dbReference type="GO" id="GO:0016874">
    <property type="term" value="F:ligase activity"/>
    <property type="evidence" value="ECO:0007669"/>
    <property type="project" value="UniProtKB-UniRule"/>
</dbReference>
<keyword evidence="4" id="KW-0479">Metal-binding</keyword>
<keyword evidence="13" id="KW-1185">Reference proteome</keyword>
<dbReference type="GO" id="GO:0051604">
    <property type="term" value="P:protein maturation"/>
    <property type="evidence" value="ECO:0007669"/>
    <property type="project" value="TreeGrafter"/>
</dbReference>
<evidence type="ECO:0000256" key="8">
    <source>
        <dbReference type="PIRNR" id="PIRNR006256"/>
    </source>
</evidence>
<dbReference type="SUPFAM" id="SSF55821">
    <property type="entry name" value="YrdC/RibB"/>
    <property type="match status" value="1"/>
</dbReference>
<dbReference type="InterPro" id="IPR017945">
    <property type="entry name" value="DHBP_synth_RibB-like_a/b_dom"/>
</dbReference>
<dbReference type="Gene3D" id="3.30.110.120">
    <property type="match status" value="1"/>
</dbReference>
<name>A0A5B9DGC3_9ARCH</name>
<evidence type="ECO:0000313" key="12">
    <source>
        <dbReference type="EMBL" id="QEE18105.1"/>
    </source>
</evidence>
<dbReference type="InterPro" id="IPR011125">
    <property type="entry name" value="Znf_HypF"/>
</dbReference>
<dbReference type="Pfam" id="PF01300">
    <property type="entry name" value="Sua5_yciO_yrdC"/>
    <property type="match status" value="1"/>
</dbReference>
<feature type="active site" evidence="9">
    <location>
        <position position="18"/>
    </location>
</feature>
<dbReference type="SUPFAM" id="SSF54975">
    <property type="entry name" value="Acylphosphatase/BLUF domain-like"/>
    <property type="match status" value="1"/>
</dbReference>
<dbReference type="GO" id="GO:0003998">
    <property type="term" value="F:acylphosphatase activity"/>
    <property type="evidence" value="ECO:0007669"/>
    <property type="project" value="UniProtKB-EC"/>
</dbReference>
<dbReference type="PIRSF" id="PIRSF006256">
    <property type="entry name" value="CMPcnvr_hdrg_mat"/>
    <property type="match status" value="1"/>
</dbReference>
<dbReference type="InterPro" id="IPR055128">
    <property type="entry name" value="HypF_C_2"/>
</dbReference>
<keyword evidence="3 12" id="KW-0436">Ligase</keyword>
<dbReference type="PROSITE" id="PS51163">
    <property type="entry name" value="YRDC"/>
    <property type="match status" value="1"/>
</dbReference>
<protein>
    <recommendedName>
        <fullName evidence="8">Carbamoyltransferase</fullName>
        <ecNumber evidence="8">6.2.-.-</ecNumber>
    </recommendedName>
</protein>
<dbReference type="EMBL" id="CP042905">
    <property type="protein sequence ID" value="QEE18105.1"/>
    <property type="molecule type" value="Genomic_DNA"/>
</dbReference>
<dbReference type="InterPro" id="IPR041440">
    <property type="entry name" value="HypF_C"/>
</dbReference>
<dbReference type="Pfam" id="PF07503">
    <property type="entry name" value="zf-HYPF"/>
    <property type="match status" value="2"/>
</dbReference>
<dbReference type="PROSITE" id="PS00150">
    <property type="entry name" value="ACYLPHOSPHATASE_1"/>
    <property type="match status" value="1"/>
</dbReference>
<evidence type="ECO:0000256" key="2">
    <source>
        <dbReference type="ARBA" id="ARBA00008097"/>
    </source>
</evidence>
<gene>
    <name evidence="12" type="primary">hypF</name>
    <name evidence="12" type="ORF">DSAG12_03943</name>
</gene>
<dbReference type="Pfam" id="PF00708">
    <property type="entry name" value="Acylphosphatase"/>
    <property type="match status" value="1"/>
</dbReference>
<dbReference type="NCBIfam" id="TIGR00143">
    <property type="entry name" value="hypF"/>
    <property type="match status" value="1"/>
</dbReference>
<comment type="pathway">
    <text evidence="1">Protein modification; [NiFe] hydrogenase maturation.</text>
</comment>
<evidence type="ECO:0000256" key="5">
    <source>
        <dbReference type="ARBA" id="ARBA00022771"/>
    </source>
</evidence>
<dbReference type="InterPro" id="IPR043129">
    <property type="entry name" value="ATPase_NBD"/>
</dbReference>
<keyword evidence="9" id="KW-0378">Hydrolase</keyword>
<dbReference type="RefSeq" id="WP_147665086.1">
    <property type="nucleotide sequence ID" value="NZ_CP042905.2"/>
</dbReference>
<evidence type="ECO:0000313" key="13">
    <source>
        <dbReference type="Proteomes" id="UP000321408"/>
    </source>
</evidence>
<dbReference type="GO" id="GO:0003725">
    <property type="term" value="F:double-stranded RNA binding"/>
    <property type="evidence" value="ECO:0007669"/>
    <property type="project" value="InterPro"/>
</dbReference>
<proteinExistence type="inferred from homology"/>
<dbReference type="GO" id="GO:0016743">
    <property type="term" value="F:carboxyl- or carbamoyltransferase activity"/>
    <property type="evidence" value="ECO:0007669"/>
    <property type="project" value="UniProtKB-UniRule"/>
</dbReference>
<dbReference type="InterPro" id="IPR001792">
    <property type="entry name" value="Acylphosphatase-like_dom"/>
</dbReference>
<feature type="active site" evidence="9">
    <location>
        <position position="36"/>
    </location>
</feature>
<dbReference type="Gene3D" id="3.30.420.360">
    <property type="match status" value="1"/>
</dbReference>
<reference evidence="12 13" key="2">
    <citation type="journal article" date="2024" name="Int. J. Syst. Evol. Microbiol.">
        <title>Promethearchaeum syntrophicum gen. nov., sp. nov., an anaerobic, obligately syntrophic archaeon, the first isolate of the lineage 'Asgard' archaea, and proposal of the new archaeal phylum Promethearchaeota phyl. nov. and kingdom Promethearchaeati regn. nov.</title>
        <authorList>
            <person name="Imachi H."/>
            <person name="Nobu M.K."/>
            <person name="Kato S."/>
            <person name="Takaki Y."/>
            <person name="Miyazaki M."/>
            <person name="Miyata M."/>
            <person name="Ogawara M."/>
            <person name="Saito Y."/>
            <person name="Sakai S."/>
            <person name="Tahara Y.O."/>
            <person name="Takano Y."/>
            <person name="Tasumi E."/>
            <person name="Uematsu K."/>
            <person name="Yoshimura T."/>
            <person name="Itoh T."/>
            <person name="Ohkuma M."/>
            <person name="Takai K."/>
        </authorList>
    </citation>
    <scope>NUCLEOTIDE SEQUENCE [LARGE SCALE GENOMIC DNA]</scope>
    <source>
        <strain evidence="12 13">MK-D1</strain>
    </source>
</reference>
<dbReference type="InterPro" id="IPR017968">
    <property type="entry name" value="Acylphosphatase_CS"/>
</dbReference>